<evidence type="ECO:0000256" key="4">
    <source>
        <dbReference type="ARBA" id="ARBA00022833"/>
    </source>
</evidence>
<evidence type="ECO:0000259" key="7">
    <source>
        <dbReference type="PROSITE" id="PS50097"/>
    </source>
</evidence>
<evidence type="ECO:0000256" key="5">
    <source>
        <dbReference type="ARBA" id="ARBA00023242"/>
    </source>
</evidence>
<name>A0A1L8DCZ6_9DIPT</name>
<keyword evidence="5" id="KW-0539">Nucleus</keyword>
<dbReference type="InterPro" id="IPR007588">
    <property type="entry name" value="Znf_FLYWCH"/>
</dbReference>
<feature type="compositionally biased region" description="Low complexity" evidence="6">
    <location>
        <begin position="130"/>
        <end position="156"/>
    </location>
</feature>
<feature type="domain" description="BTB" evidence="7">
    <location>
        <begin position="32"/>
        <end position="98"/>
    </location>
</feature>
<dbReference type="FunFam" id="3.30.710.10:FF:000036">
    <property type="entry name" value="Mod(Mdg4), isoform H"/>
    <property type="match status" value="1"/>
</dbReference>
<dbReference type="InterPro" id="IPR000210">
    <property type="entry name" value="BTB/POZ_dom"/>
</dbReference>
<protein>
    <submittedName>
        <fullName evidence="8">Putative modifier of mdg4-like isoform x17</fullName>
    </submittedName>
</protein>
<dbReference type="GO" id="GO:0008270">
    <property type="term" value="F:zinc ion binding"/>
    <property type="evidence" value="ECO:0007669"/>
    <property type="project" value="UniProtKB-KW"/>
</dbReference>
<dbReference type="GO" id="GO:0005634">
    <property type="term" value="C:nucleus"/>
    <property type="evidence" value="ECO:0007669"/>
    <property type="project" value="UniProtKB-SubCell"/>
</dbReference>
<dbReference type="SUPFAM" id="SSF54695">
    <property type="entry name" value="POZ domain"/>
    <property type="match status" value="1"/>
</dbReference>
<reference evidence="8" key="1">
    <citation type="submission" date="2016-12" db="EMBL/GenBank/DDBJ databases">
        <title>An insight into the sialome and mialome of the sand fly, Nyssomyia neivai.</title>
        <authorList>
            <person name="Sebastian V."/>
            <person name="Goulart T.M."/>
            <person name="Oliveira W."/>
            <person name="Calvo E."/>
            <person name="Oliveira L.F."/>
            <person name="Pinto M.C."/>
            <person name="Rosselino A.M."/>
            <person name="Ribeiro J.M."/>
        </authorList>
    </citation>
    <scope>NUCLEOTIDE SEQUENCE</scope>
</reference>
<dbReference type="SMART" id="SM00225">
    <property type="entry name" value="BTB"/>
    <property type="match status" value="1"/>
</dbReference>
<proteinExistence type="predicted"/>
<accession>A0A1L8DCZ6</accession>
<evidence type="ECO:0000256" key="2">
    <source>
        <dbReference type="ARBA" id="ARBA00022723"/>
    </source>
</evidence>
<evidence type="ECO:0000256" key="1">
    <source>
        <dbReference type="ARBA" id="ARBA00004123"/>
    </source>
</evidence>
<dbReference type="CDD" id="cd18315">
    <property type="entry name" value="BTB_POZ_BAB-like"/>
    <property type="match status" value="1"/>
</dbReference>
<feature type="region of interest" description="Disordered" evidence="6">
    <location>
        <begin position="117"/>
        <end position="156"/>
    </location>
</feature>
<dbReference type="GO" id="GO:0006357">
    <property type="term" value="P:regulation of transcription by RNA polymerase II"/>
    <property type="evidence" value="ECO:0007669"/>
    <property type="project" value="TreeGrafter"/>
</dbReference>
<dbReference type="Pfam" id="PF04500">
    <property type="entry name" value="FLYWCH"/>
    <property type="match status" value="1"/>
</dbReference>
<evidence type="ECO:0000256" key="3">
    <source>
        <dbReference type="ARBA" id="ARBA00022771"/>
    </source>
</evidence>
<dbReference type="InterPro" id="IPR051095">
    <property type="entry name" value="Dros_DevTransReg"/>
</dbReference>
<keyword evidence="4" id="KW-0862">Zinc</keyword>
<dbReference type="Pfam" id="PF00651">
    <property type="entry name" value="BTB"/>
    <property type="match status" value="1"/>
</dbReference>
<dbReference type="InterPro" id="IPR011333">
    <property type="entry name" value="SKP1/BTB/POZ_sf"/>
</dbReference>
<dbReference type="Gene3D" id="2.20.25.240">
    <property type="match status" value="1"/>
</dbReference>
<dbReference type="EMBL" id="GFDF01009746">
    <property type="protein sequence ID" value="JAV04338.1"/>
    <property type="molecule type" value="Transcribed_RNA"/>
</dbReference>
<evidence type="ECO:0000313" key="8">
    <source>
        <dbReference type="EMBL" id="JAV04338.1"/>
    </source>
</evidence>
<dbReference type="PANTHER" id="PTHR23110">
    <property type="entry name" value="BTB DOMAIN TRANSCRIPTION FACTOR"/>
    <property type="match status" value="1"/>
</dbReference>
<dbReference type="PROSITE" id="PS50097">
    <property type="entry name" value="BTB"/>
    <property type="match status" value="1"/>
</dbReference>
<evidence type="ECO:0000256" key="6">
    <source>
        <dbReference type="SAM" id="MobiDB-lite"/>
    </source>
</evidence>
<comment type="subcellular location">
    <subcellularLocation>
        <location evidence="1">Nucleus</location>
    </subcellularLocation>
</comment>
<keyword evidence="3" id="KW-0863">Zinc-finger</keyword>
<feature type="compositionally biased region" description="Polar residues" evidence="6">
    <location>
        <begin position="183"/>
        <end position="193"/>
    </location>
</feature>
<dbReference type="Gene3D" id="3.30.710.10">
    <property type="entry name" value="Potassium Channel Kv1.1, Chain A"/>
    <property type="match status" value="1"/>
</dbReference>
<keyword evidence="2" id="KW-0479">Metal-binding</keyword>
<dbReference type="PANTHER" id="PTHR23110:SF92">
    <property type="entry name" value="MODIFIER OF MDG4"/>
    <property type="match status" value="1"/>
</dbReference>
<sequence length="404" mass="45258">MADEELFSLCWNNFNTNLSAGFHESLVNGDLVDVTLAAEGQLVKAHRLVLSVCSPYFRKMFTNMPANQHAFVFLKDVTHSALKELIQFMYCGEVNVKQEALPAFISTAEALQIKGLTDSGESAPPPPSSPTKVATPSHSTASSPPRARTQQRTVQRTAYKLESEDSADERTMIQVHTQKRTAPRQTVALQSVPSAKRTKMETHTIETVVEQPVETQTTTRISEKSDTEFIDLPISETLSAKAEPVEEYTEDTAEDIEQEGEATYVEEDTYGDMKYDESYFTENDESGNKPNVSGFSDTYAGDADQSVAEAQGDSKELHIILSEEDRHPVNFVKGQRGSKLLILDHFTFVKNRVSRDKTYWICSRKGSTMCRARAVTIKDKGQEILVSRTKFHNHVSTYTRKIEH</sequence>
<dbReference type="AlphaFoldDB" id="A0A1L8DCZ6"/>
<feature type="region of interest" description="Disordered" evidence="6">
    <location>
        <begin position="177"/>
        <end position="200"/>
    </location>
</feature>
<organism evidence="8">
    <name type="scientific">Nyssomyia neivai</name>
    <dbReference type="NCBI Taxonomy" id="330878"/>
    <lineage>
        <taxon>Eukaryota</taxon>
        <taxon>Metazoa</taxon>
        <taxon>Ecdysozoa</taxon>
        <taxon>Arthropoda</taxon>
        <taxon>Hexapoda</taxon>
        <taxon>Insecta</taxon>
        <taxon>Pterygota</taxon>
        <taxon>Neoptera</taxon>
        <taxon>Endopterygota</taxon>
        <taxon>Diptera</taxon>
        <taxon>Nematocera</taxon>
        <taxon>Psychodoidea</taxon>
        <taxon>Psychodidae</taxon>
        <taxon>Nyssomyia</taxon>
    </lineage>
</organism>